<keyword evidence="3" id="KW-1185">Reference proteome</keyword>
<evidence type="ECO:0000313" key="2">
    <source>
        <dbReference type="EMBL" id="MFC5279204.1"/>
    </source>
</evidence>
<organism evidence="2 3">
    <name type="scientific">Halorubrum rubrum</name>
    <dbReference type="NCBI Taxonomy" id="1126240"/>
    <lineage>
        <taxon>Archaea</taxon>
        <taxon>Methanobacteriati</taxon>
        <taxon>Methanobacteriota</taxon>
        <taxon>Stenosarchaea group</taxon>
        <taxon>Halobacteria</taxon>
        <taxon>Halobacteriales</taxon>
        <taxon>Haloferacaceae</taxon>
        <taxon>Halorubrum</taxon>
    </lineage>
</organism>
<reference evidence="2 3" key="1">
    <citation type="journal article" date="2019" name="Int. J. Syst. Evol. Microbiol.">
        <title>The Global Catalogue of Microorganisms (GCM) 10K type strain sequencing project: providing services to taxonomists for standard genome sequencing and annotation.</title>
        <authorList>
            <consortium name="The Broad Institute Genomics Platform"/>
            <consortium name="The Broad Institute Genome Sequencing Center for Infectious Disease"/>
            <person name="Wu L."/>
            <person name="Ma J."/>
        </authorList>
    </citation>
    <scope>NUCLEOTIDE SEQUENCE [LARGE SCALE GENOMIC DNA]</scope>
    <source>
        <strain evidence="2 3">CGMCC 1.12124</strain>
    </source>
</reference>
<comment type="caution">
    <text evidence="2">The sequence shown here is derived from an EMBL/GenBank/DDBJ whole genome shotgun (WGS) entry which is preliminary data.</text>
</comment>
<gene>
    <name evidence="2" type="ORF">ACFPM1_10620</name>
</gene>
<dbReference type="EMBL" id="JBHSKY010000008">
    <property type="protein sequence ID" value="MFC5279204.1"/>
    <property type="molecule type" value="Genomic_DNA"/>
</dbReference>
<name>A0ABD5R2S2_9EURY</name>
<accession>A0ABD5R2S2</accession>
<feature type="region of interest" description="Disordered" evidence="1">
    <location>
        <begin position="1"/>
        <end position="33"/>
    </location>
</feature>
<feature type="compositionally biased region" description="Acidic residues" evidence="1">
    <location>
        <begin position="8"/>
        <end position="22"/>
    </location>
</feature>
<evidence type="ECO:0000313" key="3">
    <source>
        <dbReference type="Proteomes" id="UP001596118"/>
    </source>
</evidence>
<protein>
    <submittedName>
        <fullName evidence="2">Uncharacterized protein</fullName>
    </submittedName>
</protein>
<dbReference type="RefSeq" id="WP_256411768.1">
    <property type="nucleotide sequence ID" value="NZ_JANHDM010000006.1"/>
</dbReference>
<dbReference type="Proteomes" id="UP001596118">
    <property type="component" value="Unassembled WGS sequence"/>
</dbReference>
<proteinExistence type="predicted"/>
<evidence type="ECO:0000256" key="1">
    <source>
        <dbReference type="SAM" id="MobiDB-lite"/>
    </source>
</evidence>
<sequence length="117" mass="12975">MATVVDGSDADTEGDAPSDGDEERVTASFRPEEYGSSFGPATAAFLLFAVEDRLQVLPWNRHIRTRPVDGARDTYVRHETRFESHDRHFPWTAARELRAAIADLPPPGPAWVVRDAG</sequence>
<dbReference type="AlphaFoldDB" id="A0ABD5R2S2"/>